<accession>A0A9D7K3X9</accession>
<sequence>MVGNLGQQPAGGTQAGKIAILPASTRETAMRLTIVPLLISLLALPAFAQVDSQPMSEGERQGKLDHARSLRDESERLQNAADARLKAQNEACHKKFLVSSCLEDAQKAHIEESRAAKRKDFEAGQLERDVKRRDVAVRDAKRAAEAPKREADQKAQG</sequence>
<dbReference type="Proteomes" id="UP000886689">
    <property type="component" value="Unassembled WGS sequence"/>
</dbReference>
<protein>
    <submittedName>
        <fullName evidence="2">Uncharacterized protein</fullName>
    </submittedName>
</protein>
<dbReference type="EMBL" id="JADJUC010000028">
    <property type="protein sequence ID" value="MBK8525286.1"/>
    <property type="molecule type" value="Genomic_DNA"/>
</dbReference>
<evidence type="ECO:0000256" key="1">
    <source>
        <dbReference type="SAM" id="MobiDB-lite"/>
    </source>
</evidence>
<evidence type="ECO:0000313" key="3">
    <source>
        <dbReference type="Proteomes" id="UP000886689"/>
    </source>
</evidence>
<proteinExistence type="predicted"/>
<feature type="region of interest" description="Disordered" evidence="1">
    <location>
        <begin position="132"/>
        <end position="157"/>
    </location>
</feature>
<gene>
    <name evidence="2" type="ORF">IPL58_15370</name>
</gene>
<evidence type="ECO:0000313" key="2">
    <source>
        <dbReference type="EMBL" id="MBK8525286.1"/>
    </source>
</evidence>
<feature type="compositionally biased region" description="Basic and acidic residues" evidence="1">
    <location>
        <begin position="57"/>
        <end position="76"/>
    </location>
</feature>
<name>A0A9D7K3X9_9PROT</name>
<feature type="region of interest" description="Disordered" evidence="1">
    <location>
        <begin position="53"/>
        <end position="80"/>
    </location>
</feature>
<comment type="caution">
    <text evidence="2">The sequence shown here is derived from an EMBL/GenBank/DDBJ whole genome shotgun (WGS) entry which is preliminary data.</text>
</comment>
<reference evidence="2" key="1">
    <citation type="submission" date="2020-10" db="EMBL/GenBank/DDBJ databases">
        <title>Connecting structure to function with the recovery of over 1000 high-quality activated sludge metagenome-assembled genomes encoding full-length rRNA genes using long-read sequencing.</title>
        <authorList>
            <person name="Singleton C.M."/>
            <person name="Petriglieri F."/>
            <person name="Kristensen J.M."/>
            <person name="Kirkegaard R.H."/>
            <person name="Michaelsen T.Y."/>
            <person name="Andersen M.H."/>
            <person name="Karst S.M."/>
            <person name="Dueholm M.S."/>
            <person name="Nielsen P.H."/>
            <person name="Albertsen M."/>
        </authorList>
    </citation>
    <scope>NUCLEOTIDE SEQUENCE</scope>
    <source>
        <strain evidence="2">Hirt_18-Q3-R61-65_BATAC.395</strain>
    </source>
</reference>
<dbReference type="AlphaFoldDB" id="A0A9D7K3X9"/>
<organism evidence="2 3">
    <name type="scientific">Candidatus Proximibacter danicus</name>
    <dbReference type="NCBI Taxonomy" id="2954365"/>
    <lineage>
        <taxon>Bacteria</taxon>
        <taxon>Pseudomonadati</taxon>
        <taxon>Pseudomonadota</taxon>
        <taxon>Betaproteobacteria</taxon>
        <taxon>Candidatus Proximibacter</taxon>
    </lineage>
</organism>